<evidence type="ECO:0000256" key="1">
    <source>
        <dbReference type="ARBA" id="ARBA00001946"/>
    </source>
</evidence>
<proteinExistence type="inferred from homology"/>
<dbReference type="InterPro" id="IPR009014">
    <property type="entry name" value="Transketo_C/PFOR_II"/>
</dbReference>
<evidence type="ECO:0000256" key="5">
    <source>
        <dbReference type="ARBA" id="ARBA00022723"/>
    </source>
</evidence>
<keyword evidence="7" id="KW-0786">Thiamine pyrophosphate</keyword>
<evidence type="ECO:0000256" key="4">
    <source>
        <dbReference type="ARBA" id="ARBA00022679"/>
    </source>
</evidence>
<evidence type="ECO:0000256" key="6">
    <source>
        <dbReference type="ARBA" id="ARBA00022842"/>
    </source>
</evidence>
<keyword evidence="8" id="KW-1133">Transmembrane helix</keyword>
<dbReference type="GO" id="GO:0006098">
    <property type="term" value="P:pentose-phosphate shunt"/>
    <property type="evidence" value="ECO:0007669"/>
    <property type="project" value="TreeGrafter"/>
</dbReference>
<evidence type="ECO:0000256" key="2">
    <source>
        <dbReference type="ARBA" id="ARBA00001964"/>
    </source>
</evidence>
<comment type="cofactor">
    <cofactor evidence="1">
        <name>Mg(2+)</name>
        <dbReference type="ChEBI" id="CHEBI:18420"/>
    </cofactor>
</comment>
<evidence type="ECO:0000313" key="10">
    <source>
        <dbReference type="EMBL" id="WMI30535.1"/>
    </source>
</evidence>
<dbReference type="PROSITE" id="PS00801">
    <property type="entry name" value="TRANSKETOLASE_1"/>
    <property type="match status" value="1"/>
</dbReference>
<dbReference type="PANTHER" id="PTHR43522">
    <property type="entry name" value="TRANSKETOLASE"/>
    <property type="match status" value="1"/>
</dbReference>
<sequence>MILSIDFNKFLSRVAFIFRTIVLNSISFCKSGHLGLPLGSSSIGSKLFWYALNIYSKKSSWLNRDKFVLSAGHGSIFLYTFLFLTGYSYTMADMFTFRKLNSKTPGHPEFDLKIGIESTTGPLGQGVANSVGISISDNILSKTLRLKRIKGVVLDCFTICFAGDGCLQEGIAQEAMSLAGNLKLKNLIIVYDSNDVTLDCSLQKTQKDDFLKRFLSVKFDVRYAEDNKLNNFLNNFISLKYSTSKKPKLLISKTVIGQGIDDISGFSKAHGESGIAYIHKYDNLMIKTFKNPNLVRYKFLLNAKSVFSKRLFKYKKWLNTYFKLSGSKRLDSLRLNLKKLKITFNFINSKFNFNLLNISTRQCGNLILNKLARLDNFIVSGSADLFSSCKNFISSYKGVYSLIKNLRFGVREHAMGGVANGLTYQNYFKIFVSTFLTFSDYLRPALRLSALSKIPTNFIFTHDSIAVGKDGPTHQPIETLSALRLIPNLNVLRPFNYWETLGSYLSSYNQKSKPTALVLSRQDINFTKVRSPLNHINGCLQGTYTLIKETRKLKVIILSTGSDVSLAFKVHTKFCGFSRLISVPNFNKKTMHTLNKSLAAYLTRKAHVIIVESGVRELWHLLDIPKRQLHIFGLDSFGKSGSPDEVLDFFKLRSKYILNFVRNKLNR</sequence>
<keyword evidence="8" id="KW-0472">Membrane</keyword>
<dbReference type="Pfam" id="PF00456">
    <property type="entry name" value="Transketolase_N"/>
    <property type="match status" value="1"/>
</dbReference>
<dbReference type="GO" id="GO:0004802">
    <property type="term" value="F:transketolase activity"/>
    <property type="evidence" value="ECO:0007669"/>
    <property type="project" value="TreeGrafter"/>
</dbReference>
<dbReference type="Pfam" id="PF22613">
    <property type="entry name" value="Transketolase_C_1"/>
    <property type="match status" value="1"/>
</dbReference>
<reference evidence="10" key="2">
    <citation type="submission" date="2023-06" db="EMBL/GenBank/DDBJ databases">
        <authorList>
            <person name="Williams T.J."/>
            <person name="Allen M.A."/>
            <person name="Ivanova N."/>
            <person name="Huntemann M."/>
            <person name="Haque S."/>
            <person name="Hancock A.M."/>
            <person name="Brazendale S."/>
            <person name="Cavicchioli R."/>
        </authorList>
    </citation>
    <scope>NUCLEOTIDE SEQUENCE</scope>
    <source>
        <strain evidence="10">MAG_Ga0307966_1000010</strain>
    </source>
</reference>
<dbReference type="Pfam" id="PF02779">
    <property type="entry name" value="Transket_pyr"/>
    <property type="match status" value="1"/>
</dbReference>
<dbReference type="Gene3D" id="3.40.50.920">
    <property type="match status" value="1"/>
</dbReference>
<dbReference type="CDD" id="cd07033">
    <property type="entry name" value="TPP_PYR_DXS_TK_like"/>
    <property type="match status" value="1"/>
</dbReference>
<protein>
    <recommendedName>
        <fullName evidence="9">Transketolase-like pyrimidine-binding domain-containing protein</fullName>
    </recommendedName>
</protein>
<dbReference type="AlphaFoldDB" id="A0AA51BLF4"/>
<evidence type="ECO:0000256" key="3">
    <source>
        <dbReference type="ARBA" id="ARBA00007131"/>
    </source>
</evidence>
<dbReference type="InterPro" id="IPR055152">
    <property type="entry name" value="Transketolase-like_C_2"/>
</dbReference>
<dbReference type="InterPro" id="IPR033247">
    <property type="entry name" value="Transketolase_fam"/>
</dbReference>
<comment type="cofactor">
    <cofactor evidence="2">
        <name>thiamine diphosphate</name>
        <dbReference type="ChEBI" id="CHEBI:58937"/>
    </cofactor>
</comment>
<organism evidence="10">
    <name type="scientific">Candidatus Organicella extenuata</name>
    <dbReference type="NCBI Taxonomy" id="2841811"/>
    <lineage>
        <taxon>Bacteria</taxon>
        <taxon>Pseudomonadati</taxon>
        <taxon>Verrucomicrobiota</taxon>
        <taxon>Candidatus Organicella</taxon>
    </lineage>
</organism>
<dbReference type="PANTHER" id="PTHR43522:SF10">
    <property type="entry name" value="TRANSKETOLASE"/>
    <property type="match status" value="1"/>
</dbReference>
<keyword evidence="6" id="KW-0460">Magnesium</keyword>
<evidence type="ECO:0000256" key="7">
    <source>
        <dbReference type="ARBA" id="ARBA00023052"/>
    </source>
</evidence>
<comment type="similarity">
    <text evidence="3">Belongs to the transketolase family.</text>
</comment>
<dbReference type="EMBL" id="CP128385">
    <property type="protein sequence ID" value="WMI30535.1"/>
    <property type="molecule type" value="Genomic_DNA"/>
</dbReference>
<keyword evidence="5" id="KW-0479">Metal-binding</keyword>
<evidence type="ECO:0000256" key="8">
    <source>
        <dbReference type="SAM" id="Phobius"/>
    </source>
</evidence>
<keyword evidence="4" id="KW-0808">Transferase</keyword>
<reference evidence="10" key="1">
    <citation type="journal article" date="2021" name="Front. Microbiol.">
        <title>Genome Analysis of a Verrucomicrobial Endosymbiont With a Tiny Genome Discovered in an Antarctic Lake.</title>
        <authorList>
            <person name="Williams T.J."/>
            <person name="Allen M.A."/>
            <person name="Ivanova N."/>
            <person name="Huntemann M."/>
            <person name="Haque S."/>
            <person name="Hancock A.M."/>
            <person name="Brazendale S."/>
            <person name="Cavicchioli R."/>
        </authorList>
    </citation>
    <scope>NUCLEOTIDE SEQUENCE</scope>
    <source>
        <strain evidence="10">MAG_Ga0307966_1000010</strain>
    </source>
</reference>
<evidence type="ECO:0000259" key="9">
    <source>
        <dbReference type="SMART" id="SM00861"/>
    </source>
</evidence>
<dbReference type="InterPro" id="IPR049557">
    <property type="entry name" value="Transketolase_CS"/>
</dbReference>
<dbReference type="InterPro" id="IPR029061">
    <property type="entry name" value="THDP-binding"/>
</dbReference>
<dbReference type="SMART" id="SM00861">
    <property type="entry name" value="Transket_pyr"/>
    <property type="match status" value="1"/>
</dbReference>
<dbReference type="Proteomes" id="UP001238843">
    <property type="component" value="Chromosome"/>
</dbReference>
<dbReference type="GO" id="GO:0005829">
    <property type="term" value="C:cytosol"/>
    <property type="evidence" value="ECO:0007669"/>
    <property type="project" value="TreeGrafter"/>
</dbReference>
<dbReference type="InterPro" id="IPR005474">
    <property type="entry name" value="Transketolase_N"/>
</dbReference>
<dbReference type="SUPFAM" id="SSF52922">
    <property type="entry name" value="TK C-terminal domain-like"/>
    <property type="match status" value="1"/>
</dbReference>
<keyword evidence="8" id="KW-0812">Transmembrane</keyword>
<feature type="transmembrane region" description="Helical" evidence="8">
    <location>
        <begin position="67"/>
        <end position="89"/>
    </location>
</feature>
<dbReference type="Gene3D" id="3.40.50.970">
    <property type="match status" value="2"/>
</dbReference>
<gene>
    <name evidence="10" type="ORF">QTO32_00445</name>
</gene>
<dbReference type="GO" id="GO:0046872">
    <property type="term" value="F:metal ion binding"/>
    <property type="evidence" value="ECO:0007669"/>
    <property type="project" value="UniProtKB-KW"/>
</dbReference>
<dbReference type="InterPro" id="IPR005475">
    <property type="entry name" value="Transketolase-like_Pyr-bd"/>
</dbReference>
<name>A0AA51BLF4_9BACT</name>
<feature type="domain" description="Transketolase-like pyrimidine-binding" evidence="9">
    <location>
        <begin position="358"/>
        <end position="526"/>
    </location>
</feature>
<dbReference type="SUPFAM" id="SSF52518">
    <property type="entry name" value="Thiamin diphosphate-binding fold (THDP-binding)"/>
    <property type="match status" value="2"/>
</dbReference>
<accession>A0AA51BLF4</accession>